<dbReference type="InterPro" id="IPR044918">
    <property type="entry name" value="DUF3349_helical"/>
</dbReference>
<dbReference type="AlphaFoldDB" id="A0A557XH77"/>
<dbReference type="Gene3D" id="1.10.150.430">
    <property type="entry name" value="DUF3349, helical bundle"/>
    <property type="match status" value="1"/>
</dbReference>
<comment type="caution">
    <text evidence="1">The sequence shown here is derived from an EMBL/GenBank/DDBJ whole genome shotgun (WGS) entry which is preliminary data.</text>
</comment>
<accession>A0A557XH77</accession>
<dbReference type="Proteomes" id="UP000320513">
    <property type="component" value="Unassembled WGS sequence"/>
</dbReference>
<dbReference type="InterPro" id="IPR023418">
    <property type="entry name" value="Thyroxine_BS"/>
</dbReference>
<evidence type="ECO:0000313" key="2">
    <source>
        <dbReference type="Proteomes" id="UP000320513"/>
    </source>
</evidence>
<dbReference type="EMBL" id="VMQU01000107">
    <property type="protein sequence ID" value="TVS85020.1"/>
    <property type="molecule type" value="Genomic_DNA"/>
</dbReference>
<organism evidence="1 2">
    <name type="scientific">Mycobacterium helveticum</name>
    <dbReference type="NCBI Taxonomy" id="2592811"/>
    <lineage>
        <taxon>Bacteria</taxon>
        <taxon>Bacillati</taxon>
        <taxon>Actinomycetota</taxon>
        <taxon>Actinomycetes</taxon>
        <taxon>Mycobacteriales</taxon>
        <taxon>Mycobacteriaceae</taxon>
        <taxon>Mycobacterium</taxon>
    </lineage>
</organism>
<dbReference type="PROSITE" id="PS00768">
    <property type="entry name" value="TRANSTHYRETIN_1"/>
    <property type="match status" value="1"/>
</dbReference>
<dbReference type="RefSeq" id="WP_144954463.1">
    <property type="nucleotide sequence ID" value="NZ_VMQU01000107.1"/>
</dbReference>
<sequence>MRRRISGAVTSIIEWLRSGYPEEAPPTGYSPLLALHGPRALTPQQTRKILDELAGAPADIIDIGVAITKATGKLPTQTQIRAIAAALSPS</sequence>
<gene>
    <name evidence="1" type="ORF">FPZ47_20680</name>
</gene>
<evidence type="ECO:0000313" key="1">
    <source>
        <dbReference type="EMBL" id="TVS85020.1"/>
    </source>
</evidence>
<keyword evidence="2" id="KW-1185">Reference proteome</keyword>
<dbReference type="Pfam" id="PF11829">
    <property type="entry name" value="DUF3349"/>
    <property type="match status" value="1"/>
</dbReference>
<name>A0A557XH77_9MYCO</name>
<reference evidence="1 2" key="1">
    <citation type="submission" date="2019-07" db="EMBL/GenBank/DDBJ databases">
        <title>New Mycobacterium species.</title>
        <authorList>
            <person name="Tortoli E."/>
            <person name="Ghielmetti G."/>
            <person name="Friedel U."/>
            <person name="Trovato A."/>
        </authorList>
    </citation>
    <scope>NUCLEOTIDE SEQUENCE [LARGE SCALE GENOMIC DNA]</scope>
    <source>
        <strain evidence="1 2">16-83</strain>
    </source>
</reference>
<dbReference type="InterPro" id="IPR021784">
    <property type="entry name" value="DUF3349"/>
</dbReference>
<protein>
    <submittedName>
        <fullName evidence="1">DUF3349 domain-containing protein</fullName>
    </submittedName>
</protein>
<dbReference type="OrthoDB" id="4350726at2"/>
<proteinExistence type="predicted"/>